<dbReference type="EMBL" id="CAUYUJ010017445">
    <property type="protein sequence ID" value="CAK0874869.1"/>
    <property type="molecule type" value="Genomic_DNA"/>
</dbReference>
<sequence>MQHGSGCLAQRFFQFADCLTHGHTALLMLDRTRPFQHVDASRRVRQLLLQVCPADERPQNADTVERGIRWPTSSECSTEEVKVTAKSEYDPGASSPEKGKWEWNYTVTIRNESDRTVQLLTRHWVITDASGRQQEVGPQAYGVVGQQPILRPGESFSYVSGCPLPTSFGTLQGSYEMVVLEPAALHGQRFHAQIDGFGLTMDGSDALMPIVIP</sequence>
<dbReference type="Gene3D" id="2.60.40.1470">
    <property type="entry name" value="ApaG domain"/>
    <property type="match status" value="1"/>
</dbReference>
<dbReference type="Pfam" id="PF04379">
    <property type="entry name" value="DUF525"/>
    <property type="match status" value="1"/>
</dbReference>
<protein>
    <recommendedName>
        <fullName evidence="1">ApaG domain-containing protein</fullName>
    </recommendedName>
</protein>
<comment type="caution">
    <text evidence="2">The sequence shown here is derived from an EMBL/GenBank/DDBJ whole genome shotgun (WGS) entry which is preliminary data.</text>
</comment>
<dbReference type="PANTHER" id="PTHR47191">
    <property type="entry name" value="OS05G0170800 PROTEIN"/>
    <property type="match status" value="1"/>
</dbReference>
<evidence type="ECO:0000259" key="1">
    <source>
        <dbReference type="PROSITE" id="PS51087"/>
    </source>
</evidence>
<accession>A0ABN9VPE7</accession>
<dbReference type="SUPFAM" id="SSF110069">
    <property type="entry name" value="ApaG-like"/>
    <property type="match status" value="1"/>
</dbReference>
<dbReference type="InterPro" id="IPR036767">
    <property type="entry name" value="ApaG_sf"/>
</dbReference>
<dbReference type="Proteomes" id="UP001189429">
    <property type="component" value="Unassembled WGS sequence"/>
</dbReference>
<proteinExistence type="predicted"/>
<keyword evidence="3" id="KW-1185">Reference proteome</keyword>
<organism evidence="2 3">
    <name type="scientific">Prorocentrum cordatum</name>
    <dbReference type="NCBI Taxonomy" id="2364126"/>
    <lineage>
        <taxon>Eukaryota</taxon>
        <taxon>Sar</taxon>
        <taxon>Alveolata</taxon>
        <taxon>Dinophyceae</taxon>
        <taxon>Prorocentrales</taxon>
        <taxon>Prorocentraceae</taxon>
        <taxon>Prorocentrum</taxon>
    </lineage>
</organism>
<evidence type="ECO:0000313" key="2">
    <source>
        <dbReference type="EMBL" id="CAK0874869.1"/>
    </source>
</evidence>
<dbReference type="InterPro" id="IPR007474">
    <property type="entry name" value="ApaG_domain"/>
</dbReference>
<dbReference type="NCBIfam" id="NF003967">
    <property type="entry name" value="PRK05461.1"/>
    <property type="match status" value="1"/>
</dbReference>
<dbReference type="InterPro" id="IPR050718">
    <property type="entry name" value="ApaG-like"/>
</dbReference>
<evidence type="ECO:0000313" key="3">
    <source>
        <dbReference type="Proteomes" id="UP001189429"/>
    </source>
</evidence>
<name>A0ABN9VPE7_9DINO</name>
<dbReference type="PROSITE" id="PS51087">
    <property type="entry name" value="APAG"/>
    <property type="match status" value="1"/>
</dbReference>
<dbReference type="PANTHER" id="PTHR47191:SF2">
    <property type="entry name" value="OS05G0170800 PROTEIN"/>
    <property type="match status" value="1"/>
</dbReference>
<gene>
    <name evidence="2" type="ORF">PCOR1329_LOCUS59657</name>
</gene>
<reference evidence="2" key="1">
    <citation type="submission" date="2023-10" db="EMBL/GenBank/DDBJ databases">
        <authorList>
            <person name="Chen Y."/>
            <person name="Shah S."/>
            <person name="Dougan E. K."/>
            <person name="Thang M."/>
            <person name="Chan C."/>
        </authorList>
    </citation>
    <scope>NUCLEOTIDE SEQUENCE [LARGE SCALE GENOMIC DNA]</scope>
</reference>
<feature type="domain" description="ApaG" evidence="1">
    <location>
        <begin position="75"/>
        <end position="206"/>
    </location>
</feature>